<keyword evidence="2" id="KW-0479">Metal-binding</keyword>
<dbReference type="SFLD" id="SFLDF00562">
    <property type="entry name" value="HemN-like__clustered_with_heat"/>
    <property type="match status" value="1"/>
</dbReference>
<comment type="similarity">
    <text evidence="1">Belongs to the anaerobic coproporphyrinogen-III oxidase family. HemW subfamily.</text>
</comment>
<dbReference type="InterPro" id="IPR034505">
    <property type="entry name" value="Coproporphyrinogen-III_oxidase"/>
</dbReference>
<dbReference type="PANTHER" id="PTHR13932:SF5">
    <property type="entry name" value="RADICAL S-ADENOSYL METHIONINE DOMAIN-CONTAINING PROTEIN 1, MITOCHONDRIAL"/>
    <property type="match status" value="1"/>
</dbReference>
<comment type="subcellular location">
    <subcellularLocation>
        <location evidence="2">Cytoplasm</location>
    </subcellularLocation>
</comment>
<keyword evidence="2" id="KW-0963">Cytoplasm</keyword>
<dbReference type="SFLD" id="SFLDF00288">
    <property type="entry name" value="HemN-like__clustered_with_nucl"/>
    <property type="match status" value="1"/>
</dbReference>
<dbReference type="InterPro" id="IPR007197">
    <property type="entry name" value="rSAM"/>
</dbReference>
<dbReference type="InterPro" id="IPR006638">
    <property type="entry name" value="Elp3/MiaA/NifB-like_rSAM"/>
</dbReference>
<dbReference type="Pfam" id="PF06969">
    <property type="entry name" value="HemN_C"/>
    <property type="match status" value="1"/>
</dbReference>
<proteinExistence type="inferred from homology"/>
<dbReference type="EMBL" id="JAQQXT010000003">
    <property type="protein sequence ID" value="MDC8771073.1"/>
    <property type="molecule type" value="Genomic_DNA"/>
</dbReference>
<dbReference type="SMART" id="SM00729">
    <property type="entry name" value="Elp3"/>
    <property type="match status" value="1"/>
</dbReference>
<dbReference type="InterPro" id="IPR010723">
    <property type="entry name" value="HemN_C"/>
</dbReference>
<dbReference type="InterPro" id="IPR058240">
    <property type="entry name" value="rSAM_sf"/>
</dbReference>
<dbReference type="RefSeq" id="WP_273599426.1">
    <property type="nucleotide sequence ID" value="NZ_JAQQXT010000003.1"/>
</dbReference>
<name>A0ABT5KAV4_9BURK</name>
<dbReference type="CDD" id="cd01335">
    <property type="entry name" value="Radical_SAM"/>
    <property type="match status" value="1"/>
</dbReference>
<reference evidence="4 5" key="1">
    <citation type="submission" date="2022-10" db="EMBL/GenBank/DDBJ databases">
        <title>Paucibacter sp. hw1 Genome sequencing.</title>
        <authorList>
            <person name="Park S."/>
        </authorList>
    </citation>
    <scope>NUCLEOTIDE SEQUENCE [LARGE SCALE GENOMIC DNA]</scope>
    <source>
        <strain evidence="5">hw1</strain>
    </source>
</reference>
<dbReference type="Pfam" id="PF04055">
    <property type="entry name" value="Radical_SAM"/>
    <property type="match status" value="1"/>
</dbReference>
<keyword evidence="5" id="KW-1185">Reference proteome</keyword>
<feature type="domain" description="Radical SAM core" evidence="3">
    <location>
        <begin position="15"/>
        <end position="269"/>
    </location>
</feature>
<dbReference type="PROSITE" id="PS51918">
    <property type="entry name" value="RADICAL_SAM"/>
    <property type="match status" value="1"/>
</dbReference>
<evidence type="ECO:0000313" key="4">
    <source>
        <dbReference type="EMBL" id="MDC8771073.1"/>
    </source>
</evidence>
<keyword evidence="2" id="KW-0411">Iron-sulfur</keyword>
<evidence type="ECO:0000256" key="2">
    <source>
        <dbReference type="RuleBase" id="RU364116"/>
    </source>
</evidence>
<dbReference type="InterPro" id="IPR004559">
    <property type="entry name" value="HemW-like"/>
</dbReference>
<evidence type="ECO:0000313" key="5">
    <source>
        <dbReference type="Proteomes" id="UP001221189"/>
    </source>
</evidence>
<dbReference type="Proteomes" id="UP001221189">
    <property type="component" value="Unassembled WGS sequence"/>
</dbReference>
<sequence>MADVLHMMRPGTLSLAALPPLSLYVHLPWCLRKCPYCDFNSHELPGPNGKVIPLASAGTAPVSTQLSVETARAYLAALRLDLEAALPLIWGRPVVSIFIGGGTPSLFAPEQIAELISDLRARLPLEPGCEITLEANPGTFERDRFKGFRAAGVTRLSIGVQSFDDAKLKALGRIHSAEQAKAAIAEAAQAFDTFNIDLMYALPGQTLAQLDAELSTALAFKPPHLSVYHLTIEPNTRFATAPPAQLPDADLASEMLDLITARTGAMGLERYEVSAFGRAGHRCAHNLNYWQFGDYLGIGAGAHSKLSFPHRVLRQVRWREPAAYMSKAAEGVAVSNESEVSRADLPFEFMLNALRLREGVPLTSYLERTGLPPSSIAKALDAARAKGLLEPDAARLAATPRGFDFLNDLQELFLAP</sequence>
<dbReference type="SUPFAM" id="SSF102114">
    <property type="entry name" value="Radical SAM enzymes"/>
    <property type="match status" value="1"/>
</dbReference>
<comment type="function">
    <text evidence="2">Probably acts as a heme chaperone, transferring heme to an unknown acceptor. Binds one molecule of heme per monomer, possibly covalently. Binds 1 [4Fe-4S] cluster. The cluster is coordinated with 3 cysteines and an exchangeable S-adenosyl-L-methionine.</text>
</comment>
<keyword evidence="2" id="KW-0408">Iron</keyword>
<keyword evidence="2" id="KW-0004">4Fe-4S</keyword>
<dbReference type="SFLD" id="SFLDS00029">
    <property type="entry name" value="Radical_SAM"/>
    <property type="match status" value="1"/>
</dbReference>
<dbReference type="NCBIfam" id="TIGR00539">
    <property type="entry name" value="hemN_rel"/>
    <property type="match status" value="1"/>
</dbReference>
<organism evidence="4 5">
    <name type="scientific">Roseateles albus</name>
    <dbReference type="NCBI Taxonomy" id="2987525"/>
    <lineage>
        <taxon>Bacteria</taxon>
        <taxon>Pseudomonadati</taxon>
        <taxon>Pseudomonadota</taxon>
        <taxon>Betaproteobacteria</taxon>
        <taxon>Burkholderiales</taxon>
        <taxon>Sphaerotilaceae</taxon>
        <taxon>Roseateles</taxon>
    </lineage>
</organism>
<protein>
    <recommendedName>
        <fullName evidence="2">Heme chaperone HemW</fullName>
    </recommendedName>
</protein>
<keyword evidence="2" id="KW-0949">S-adenosyl-L-methionine</keyword>
<evidence type="ECO:0000256" key="1">
    <source>
        <dbReference type="ARBA" id="ARBA00006100"/>
    </source>
</evidence>
<gene>
    <name evidence="4" type="primary">hemW</name>
    <name evidence="4" type="ORF">PRZ03_05780</name>
</gene>
<dbReference type="Gene3D" id="3.30.750.200">
    <property type="match status" value="1"/>
</dbReference>
<keyword evidence="2" id="KW-0349">Heme</keyword>
<keyword evidence="2" id="KW-0143">Chaperone</keyword>
<evidence type="ECO:0000259" key="3">
    <source>
        <dbReference type="PROSITE" id="PS51918"/>
    </source>
</evidence>
<dbReference type="SFLD" id="SFLDG01065">
    <property type="entry name" value="anaerobic_coproporphyrinogen-I"/>
    <property type="match status" value="1"/>
</dbReference>
<comment type="caution">
    <text evidence="4">The sequence shown here is derived from an EMBL/GenBank/DDBJ whole genome shotgun (WGS) entry which is preliminary data.</text>
</comment>
<accession>A0ABT5KAV4</accession>
<dbReference type="PANTHER" id="PTHR13932">
    <property type="entry name" value="COPROPORPHYRINIGEN III OXIDASE"/>
    <property type="match status" value="1"/>
</dbReference>